<dbReference type="EMBL" id="VYYT01000467">
    <property type="protein sequence ID" value="KAK2734361.1"/>
    <property type="molecule type" value="Genomic_DNA"/>
</dbReference>
<feature type="region of interest" description="Disordered" evidence="1">
    <location>
        <begin position="1"/>
        <end position="24"/>
    </location>
</feature>
<gene>
    <name evidence="3" type="ORF">CKAH01_08034</name>
</gene>
<accession>A0AAE0D228</accession>
<keyword evidence="2" id="KW-1133">Transmembrane helix</keyword>
<proteinExistence type="predicted"/>
<keyword evidence="4" id="KW-1185">Reference proteome</keyword>
<keyword evidence="2" id="KW-0472">Membrane</keyword>
<evidence type="ECO:0000313" key="3">
    <source>
        <dbReference type="EMBL" id="KAK2734361.1"/>
    </source>
</evidence>
<evidence type="ECO:0000256" key="2">
    <source>
        <dbReference type="SAM" id="Phobius"/>
    </source>
</evidence>
<reference evidence="3" key="1">
    <citation type="submission" date="2023-02" db="EMBL/GenBank/DDBJ databases">
        <title>Colletotrichum kahawae CIFC_Que2 genome sequencing and assembly.</title>
        <authorList>
            <person name="Baroncelli R."/>
        </authorList>
    </citation>
    <scope>NUCLEOTIDE SEQUENCE</scope>
    <source>
        <strain evidence="3">CIFC_Que2</strain>
    </source>
</reference>
<dbReference type="AlphaFoldDB" id="A0AAE0D228"/>
<protein>
    <submittedName>
        <fullName evidence="3">Uncharacterized protein</fullName>
    </submittedName>
</protein>
<evidence type="ECO:0000256" key="1">
    <source>
        <dbReference type="SAM" id="MobiDB-lite"/>
    </source>
</evidence>
<comment type="caution">
    <text evidence="3">The sequence shown here is derived from an EMBL/GenBank/DDBJ whole genome shotgun (WGS) entry which is preliminary data.</text>
</comment>
<keyword evidence="2" id="KW-0812">Transmembrane</keyword>
<dbReference type="Proteomes" id="UP001281614">
    <property type="component" value="Unassembled WGS sequence"/>
</dbReference>
<sequence>MGGVILSPSAMPASTGLSEAPAPTPAGDINFGRLFQRDEDTAQILITQTVTRSWTTYVTVETLHGGLPAEPTARSSSGLSGKQLGIILGSVLGGMLVLSLIGCYFLCRRWKHWHKGRIPRSHTTSPYARTKPKFRFGLSTSSIFNSFLGISLTFDSFFTPEFGICIHSWYPPESSFPFNLSVVPFFGSSRASAGKATSRLFWRLQRLVWRRSKAG</sequence>
<name>A0AAE0D228_COLKA</name>
<organism evidence="3 4">
    <name type="scientific">Colletotrichum kahawae</name>
    <name type="common">Coffee berry disease fungus</name>
    <dbReference type="NCBI Taxonomy" id="34407"/>
    <lineage>
        <taxon>Eukaryota</taxon>
        <taxon>Fungi</taxon>
        <taxon>Dikarya</taxon>
        <taxon>Ascomycota</taxon>
        <taxon>Pezizomycotina</taxon>
        <taxon>Sordariomycetes</taxon>
        <taxon>Hypocreomycetidae</taxon>
        <taxon>Glomerellales</taxon>
        <taxon>Glomerellaceae</taxon>
        <taxon>Colletotrichum</taxon>
        <taxon>Colletotrichum gloeosporioides species complex</taxon>
    </lineage>
</organism>
<evidence type="ECO:0000313" key="4">
    <source>
        <dbReference type="Proteomes" id="UP001281614"/>
    </source>
</evidence>
<feature type="transmembrane region" description="Helical" evidence="2">
    <location>
        <begin position="84"/>
        <end position="107"/>
    </location>
</feature>